<dbReference type="RefSeq" id="XP_016507319.1">
    <property type="nucleotide sequence ID" value="XM_016651833.1"/>
</dbReference>
<name>A0A1S4D223_TOBAC</name>
<dbReference type="Gene3D" id="2.40.70.10">
    <property type="entry name" value="Acid Proteases"/>
    <property type="match status" value="1"/>
</dbReference>
<dbReference type="PANTHER" id="PTHR33067">
    <property type="entry name" value="RNA-DIRECTED DNA POLYMERASE-RELATED"/>
    <property type="match status" value="1"/>
</dbReference>
<dbReference type="Pfam" id="PF03732">
    <property type="entry name" value="Retrotrans_gag"/>
    <property type="match status" value="1"/>
</dbReference>
<gene>
    <name evidence="4" type="primary">LOC107825007</name>
</gene>
<evidence type="ECO:0000259" key="3">
    <source>
        <dbReference type="Pfam" id="PF03732"/>
    </source>
</evidence>
<accession>A0A1S4D223</accession>
<feature type="compositionally biased region" description="Polar residues" evidence="2">
    <location>
        <begin position="353"/>
        <end position="370"/>
    </location>
</feature>
<sequence length="586" mass="67001">MAEYEEKENPFADIDEYIDDTNDINNVSDDALRLRVFKYSLAGEARKWIQNLPPHSIHSWPKLVRAFLAKWFPQSKKSKLRDKILFFKKLPGEHLHGAWDRFKLYLVRSPNHGFPDTILLEKFYMGLDPLNQSIAKNVADGSFMDKTFTRVTQILDKMAEHNQAWHSEDTTGEITYGTPSLTNMIKENQERDQVNVVEDVQPLSNEDCEEANYVHNSQGDYQRQSYQGYGQQKEWRPNSQGQEHQQWQNDQGGSSQGNWSNNNNNYANRSSNPYVPPKGQYSNSSHWKEGSSSESKLENMLERVLQNQERNDTSMKSMAELVGSHTVSIQKLEMQMRDLSREKNPKQKCALPSDTNANPKSKWSGPTSHCMTITTRSGKVLQRENEQMVEVDDLEQEVEAQVELPIVDEVEKLPKEVKVQEANREEVKEKAFQEMPGFAKYLKYLITKKKTTKNEVVYVTHRVSSIIATTTVQKKEDLGAFTIPCTIGLRDFAKALCDNGARINLMTLAIYKQAGLGMPRPTSMRLQMADRSIKRPVGIVDDVLVKVGKFLLPTDFLILDCAIDKEIPIILGRPFLATVRALMDSE</sequence>
<feature type="compositionally biased region" description="Low complexity" evidence="2">
    <location>
        <begin position="245"/>
        <end position="272"/>
    </location>
</feature>
<reference evidence="4" key="1">
    <citation type="submission" date="2025-08" db="UniProtKB">
        <authorList>
            <consortium name="RefSeq"/>
        </authorList>
    </citation>
    <scope>IDENTIFICATION</scope>
</reference>
<feature type="coiled-coil region" evidence="1">
    <location>
        <begin position="381"/>
        <end position="430"/>
    </location>
</feature>
<evidence type="ECO:0000256" key="1">
    <source>
        <dbReference type="SAM" id="Coils"/>
    </source>
</evidence>
<keyword evidence="1" id="KW-0175">Coiled coil</keyword>
<feature type="compositionally biased region" description="Basic and acidic residues" evidence="2">
    <location>
        <begin position="286"/>
        <end position="295"/>
    </location>
</feature>
<feature type="region of interest" description="Disordered" evidence="2">
    <location>
        <begin position="225"/>
        <end position="295"/>
    </location>
</feature>
<dbReference type="KEGG" id="nta:107825007"/>
<dbReference type="AlphaFoldDB" id="A0A1S4D223"/>
<proteinExistence type="predicted"/>
<dbReference type="CDD" id="cd00303">
    <property type="entry name" value="retropepsin_like"/>
    <property type="match status" value="1"/>
</dbReference>
<protein>
    <recommendedName>
        <fullName evidence="3">Retrotransposon gag domain-containing protein</fullName>
    </recommendedName>
</protein>
<evidence type="ECO:0000256" key="2">
    <source>
        <dbReference type="SAM" id="MobiDB-lite"/>
    </source>
</evidence>
<feature type="domain" description="Retrotransposon gag" evidence="3">
    <location>
        <begin position="36"/>
        <end position="129"/>
    </location>
</feature>
<organism evidence="4">
    <name type="scientific">Nicotiana tabacum</name>
    <name type="common">Common tobacco</name>
    <dbReference type="NCBI Taxonomy" id="4097"/>
    <lineage>
        <taxon>Eukaryota</taxon>
        <taxon>Viridiplantae</taxon>
        <taxon>Streptophyta</taxon>
        <taxon>Embryophyta</taxon>
        <taxon>Tracheophyta</taxon>
        <taxon>Spermatophyta</taxon>
        <taxon>Magnoliopsida</taxon>
        <taxon>eudicotyledons</taxon>
        <taxon>Gunneridae</taxon>
        <taxon>Pentapetalae</taxon>
        <taxon>asterids</taxon>
        <taxon>lamiids</taxon>
        <taxon>Solanales</taxon>
        <taxon>Solanaceae</taxon>
        <taxon>Nicotianoideae</taxon>
        <taxon>Nicotianeae</taxon>
        <taxon>Nicotiana</taxon>
    </lineage>
</organism>
<dbReference type="InterPro" id="IPR021109">
    <property type="entry name" value="Peptidase_aspartic_dom_sf"/>
</dbReference>
<dbReference type="InterPro" id="IPR005162">
    <property type="entry name" value="Retrotrans_gag_dom"/>
</dbReference>
<feature type="region of interest" description="Disordered" evidence="2">
    <location>
        <begin position="341"/>
        <end position="370"/>
    </location>
</feature>
<dbReference type="PaxDb" id="4097-A0A1S4D223"/>
<dbReference type="PANTHER" id="PTHR33067:SF9">
    <property type="entry name" value="RNA-DIRECTED DNA POLYMERASE"/>
    <property type="match status" value="1"/>
</dbReference>
<dbReference type="OrthoDB" id="1305902at2759"/>
<evidence type="ECO:0000313" key="4">
    <source>
        <dbReference type="RefSeq" id="XP_016507319.1"/>
    </source>
</evidence>